<dbReference type="EMBL" id="SGPJ01000242">
    <property type="protein sequence ID" value="THG96349.1"/>
    <property type="molecule type" value="Genomic_DNA"/>
</dbReference>
<evidence type="ECO:0000259" key="1">
    <source>
        <dbReference type="Pfam" id="PF01636"/>
    </source>
</evidence>
<accession>A0A4S4KID6</accession>
<dbReference type="SUPFAM" id="SSF56112">
    <property type="entry name" value="Protein kinase-like (PK-like)"/>
    <property type="match status" value="1"/>
</dbReference>
<dbReference type="AlphaFoldDB" id="A0A4S4KID6"/>
<dbReference type="InterPro" id="IPR051678">
    <property type="entry name" value="AGP_Transferase"/>
</dbReference>
<gene>
    <name evidence="2" type="ORF">EW026_g5468</name>
</gene>
<evidence type="ECO:0000313" key="2">
    <source>
        <dbReference type="EMBL" id="THG96349.1"/>
    </source>
</evidence>
<dbReference type="PANTHER" id="PTHR21310">
    <property type="entry name" value="AMINOGLYCOSIDE PHOSPHOTRANSFERASE-RELATED-RELATED"/>
    <property type="match status" value="1"/>
</dbReference>
<evidence type="ECO:0000313" key="3">
    <source>
        <dbReference type="Proteomes" id="UP000309038"/>
    </source>
</evidence>
<dbReference type="InterPro" id="IPR011009">
    <property type="entry name" value="Kinase-like_dom_sf"/>
</dbReference>
<organism evidence="2 3">
    <name type="scientific">Hermanssonia centrifuga</name>
    <dbReference type="NCBI Taxonomy" id="98765"/>
    <lineage>
        <taxon>Eukaryota</taxon>
        <taxon>Fungi</taxon>
        <taxon>Dikarya</taxon>
        <taxon>Basidiomycota</taxon>
        <taxon>Agaricomycotina</taxon>
        <taxon>Agaricomycetes</taxon>
        <taxon>Polyporales</taxon>
        <taxon>Meruliaceae</taxon>
        <taxon>Hermanssonia</taxon>
    </lineage>
</organism>
<dbReference type="PANTHER" id="PTHR21310:SF58">
    <property type="entry name" value="AMINOGLYCOSIDE PHOSPHOTRANSFERASE DOMAIN-CONTAINING PROTEIN"/>
    <property type="match status" value="1"/>
</dbReference>
<dbReference type="Gene3D" id="3.90.1200.10">
    <property type="match status" value="1"/>
</dbReference>
<name>A0A4S4KID6_9APHY</name>
<dbReference type="Pfam" id="PF01636">
    <property type="entry name" value="APH"/>
    <property type="match status" value="1"/>
</dbReference>
<comment type="caution">
    <text evidence="2">The sequence shown here is derived from an EMBL/GenBank/DDBJ whole genome shotgun (WGS) entry which is preliminary data.</text>
</comment>
<dbReference type="CDD" id="cd05120">
    <property type="entry name" value="APH_ChoK_like"/>
    <property type="match status" value="1"/>
</dbReference>
<feature type="domain" description="Aminoglycoside phosphotransferase" evidence="1">
    <location>
        <begin position="186"/>
        <end position="391"/>
    </location>
</feature>
<keyword evidence="3" id="KW-1185">Reference proteome</keyword>
<dbReference type="InterPro" id="IPR002575">
    <property type="entry name" value="Aminoglycoside_PTrfase"/>
</dbReference>
<reference evidence="2 3" key="1">
    <citation type="submission" date="2019-02" db="EMBL/GenBank/DDBJ databases">
        <title>Genome sequencing of the rare red list fungi Phlebia centrifuga.</title>
        <authorList>
            <person name="Buettner E."/>
            <person name="Kellner H."/>
        </authorList>
    </citation>
    <scope>NUCLEOTIDE SEQUENCE [LARGE SCALE GENOMIC DNA]</scope>
    <source>
        <strain evidence="2 3">DSM 108282</strain>
    </source>
</reference>
<sequence>MLGLAGTLTSNAYISENASQGQKLASHCIFALDCLPTVLTISLVHSFGRSKFCESVEDGLRVTEREIIITILVLQATRFNSNSVMPTTFSKISTEPEKRIYMKRTGWRETIVEETLTKMEEPAVTPTKTDVLMKTRPAQQRKRQARAPTMPIEVELTQGEVLYDYALRTIVKLKSGRVVKCGCIRPEEAKIMRYIQSHTEIPVPGNVECLIEGSKTYLFMDYVDGEPLYKAWPTLQEHERISILDDLKGYMDQLRALRQDDLDDDAPRYIGSLDRGPCADRRVIGYHECGPFETERTFNDHIIATLRETMSAGHRRFLRGFLKDDHQIYFTHGDLHPGNILVKNGHVIALLDWEMAGWYPEYWEWCKSLFDEKWLGLEGWEDCRRAWLRPYEYEYLMDRMLLSHSPSHW</sequence>
<proteinExistence type="predicted"/>
<dbReference type="Proteomes" id="UP000309038">
    <property type="component" value="Unassembled WGS sequence"/>
</dbReference>
<protein>
    <recommendedName>
        <fullName evidence="1">Aminoglycoside phosphotransferase domain-containing protein</fullName>
    </recommendedName>
</protein>